<reference evidence="1 2" key="1">
    <citation type="submission" date="2019-07" db="EMBL/GenBank/DDBJ databases">
        <title>Qingshengfaniella alkalisoli gen. nov., sp. nov., isolated from saline soil.</title>
        <authorList>
            <person name="Xu L."/>
            <person name="Huang X.-X."/>
            <person name="Sun J.-Q."/>
        </authorList>
    </citation>
    <scope>NUCLEOTIDE SEQUENCE [LARGE SCALE GENOMIC DNA]</scope>
    <source>
        <strain evidence="1 2">DSM 27279</strain>
    </source>
</reference>
<sequence length="208" mass="21392">MQPDQAEGLRRLMAGTRLRHVAVLEPGRDSGVVAVALAGALARRGLAAALVRAGRSRAYLHAPAANPVSWQLAREPGEDVAETVCRACAVPPDLLLASAQAESWQAAPGLVTAAGEVVIVVHARQEPAQTLAWVYASLKALGAESPVRVRVGVRAAANAAQALAIHARIAHVSSRYLGMAPGFAGHVPLALDGEPDPGAALADSLLRG</sequence>
<keyword evidence="2" id="KW-1185">Reference proteome</keyword>
<proteinExistence type="predicted"/>
<protein>
    <submittedName>
        <fullName evidence="1">Uncharacterized protein</fullName>
    </submittedName>
</protein>
<dbReference type="Proteomes" id="UP000318405">
    <property type="component" value="Unassembled WGS sequence"/>
</dbReference>
<evidence type="ECO:0000313" key="2">
    <source>
        <dbReference type="Proteomes" id="UP000318405"/>
    </source>
</evidence>
<dbReference type="EMBL" id="VLTJ01000020">
    <property type="protein sequence ID" value="TSH95688.1"/>
    <property type="molecule type" value="Genomic_DNA"/>
</dbReference>
<dbReference type="RefSeq" id="WP_143947977.1">
    <property type="nucleotide sequence ID" value="NZ_BAABMB010000002.1"/>
</dbReference>
<organism evidence="1 2">
    <name type="scientific">Verticiella sediminum</name>
    <dbReference type="NCBI Taxonomy" id="1247510"/>
    <lineage>
        <taxon>Bacteria</taxon>
        <taxon>Pseudomonadati</taxon>
        <taxon>Pseudomonadota</taxon>
        <taxon>Betaproteobacteria</taxon>
        <taxon>Burkholderiales</taxon>
        <taxon>Alcaligenaceae</taxon>
        <taxon>Verticiella</taxon>
    </lineage>
</organism>
<accession>A0A556ARY5</accession>
<name>A0A556ARY5_9BURK</name>
<dbReference type="AlphaFoldDB" id="A0A556ARY5"/>
<gene>
    <name evidence="1" type="ORF">FOZ76_09820</name>
</gene>
<evidence type="ECO:0000313" key="1">
    <source>
        <dbReference type="EMBL" id="TSH95688.1"/>
    </source>
</evidence>
<comment type="caution">
    <text evidence="1">The sequence shown here is derived from an EMBL/GenBank/DDBJ whole genome shotgun (WGS) entry which is preliminary data.</text>
</comment>